<dbReference type="PANTHER" id="PTHR48470:SF1">
    <property type="entry name" value="CELL DIVISION CONTROL PROTEIN 48 C ISOFORM 1"/>
    <property type="match status" value="1"/>
</dbReference>
<dbReference type="InterPro" id="IPR027417">
    <property type="entry name" value="P-loop_NTPase"/>
</dbReference>
<dbReference type="SUPFAM" id="SSF52540">
    <property type="entry name" value="P-loop containing nucleoside triphosphate hydrolases"/>
    <property type="match status" value="1"/>
</dbReference>
<evidence type="ECO:0000313" key="2">
    <source>
        <dbReference type="EMBL" id="KAJ8452594.1"/>
    </source>
</evidence>
<keyword evidence="3" id="KW-1185">Reference proteome</keyword>
<dbReference type="EMBL" id="JAKOGI010000003">
    <property type="protein sequence ID" value="KAJ8452594.1"/>
    <property type="molecule type" value="Genomic_DNA"/>
</dbReference>
<feature type="domain" description="AAA+ ATPase" evidence="1">
    <location>
        <begin position="67"/>
        <end position="217"/>
    </location>
</feature>
<protein>
    <recommendedName>
        <fullName evidence="1">AAA+ ATPase domain-containing protein</fullName>
    </recommendedName>
</protein>
<dbReference type="PANTHER" id="PTHR48470">
    <property type="entry name" value="CELL DIVISION CONTROL PROTEIN 48 C ISOFORM 1"/>
    <property type="match status" value="1"/>
</dbReference>
<organism evidence="2 3">
    <name type="scientific">Carnegiea gigantea</name>
    <dbReference type="NCBI Taxonomy" id="171969"/>
    <lineage>
        <taxon>Eukaryota</taxon>
        <taxon>Viridiplantae</taxon>
        <taxon>Streptophyta</taxon>
        <taxon>Embryophyta</taxon>
        <taxon>Tracheophyta</taxon>
        <taxon>Spermatophyta</taxon>
        <taxon>Magnoliopsida</taxon>
        <taxon>eudicotyledons</taxon>
        <taxon>Gunneridae</taxon>
        <taxon>Pentapetalae</taxon>
        <taxon>Caryophyllales</taxon>
        <taxon>Cactineae</taxon>
        <taxon>Cactaceae</taxon>
        <taxon>Cactoideae</taxon>
        <taxon>Echinocereeae</taxon>
        <taxon>Carnegiea</taxon>
    </lineage>
</organism>
<dbReference type="InterPro" id="IPR055278">
    <property type="entry name" value="CDC48c"/>
</dbReference>
<dbReference type="InterPro" id="IPR003959">
    <property type="entry name" value="ATPase_AAA_core"/>
</dbReference>
<dbReference type="OrthoDB" id="27435at2759"/>
<proteinExistence type="predicted"/>
<dbReference type="SMART" id="SM00382">
    <property type="entry name" value="AAA"/>
    <property type="match status" value="1"/>
</dbReference>
<evidence type="ECO:0000259" key="1">
    <source>
        <dbReference type="SMART" id="SM00382"/>
    </source>
</evidence>
<comment type="caution">
    <text evidence="2">The sequence shown here is derived from an EMBL/GenBank/DDBJ whole genome shotgun (WGS) entry which is preliminary data.</text>
</comment>
<accession>A0A9Q1QSK9</accession>
<name>A0A9Q1QSK9_9CARY</name>
<evidence type="ECO:0000313" key="3">
    <source>
        <dbReference type="Proteomes" id="UP001153076"/>
    </source>
</evidence>
<dbReference type="Gene3D" id="1.10.8.60">
    <property type="match status" value="1"/>
</dbReference>
<reference evidence="2" key="1">
    <citation type="submission" date="2022-04" db="EMBL/GenBank/DDBJ databases">
        <title>Carnegiea gigantea Genome sequencing and assembly v2.</title>
        <authorList>
            <person name="Copetti D."/>
            <person name="Sanderson M.J."/>
            <person name="Burquez A."/>
            <person name="Wojciechowski M.F."/>
        </authorList>
    </citation>
    <scope>NUCLEOTIDE SEQUENCE</scope>
    <source>
        <strain evidence="2">SGP5-SGP5p</strain>
        <tissue evidence="2">Aerial part</tissue>
    </source>
</reference>
<dbReference type="GO" id="GO:0016887">
    <property type="term" value="F:ATP hydrolysis activity"/>
    <property type="evidence" value="ECO:0007669"/>
    <property type="project" value="InterPro"/>
</dbReference>
<dbReference type="Proteomes" id="UP001153076">
    <property type="component" value="Unassembled WGS sequence"/>
</dbReference>
<dbReference type="Pfam" id="PF00004">
    <property type="entry name" value="AAA"/>
    <property type="match status" value="2"/>
</dbReference>
<dbReference type="InterPro" id="IPR003593">
    <property type="entry name" value="AAA+_ATPase"/>
</dbReference>
<gene>
    <name evidence="2" type="ORF">Cgig2_004930</name>
</gene>
<dbReference type="AlphaFoldDB" id="A0A9Q1QSK9"/>
<sequence length="239" mass="26469">MTMLFTLAEVHVVAIKCVQPSLKREGFSEVPDVTWEDIGGLDNFVDIISLAADLSFYVVFQKLKETFPRGFLLFGPPGCGKTLIAKAVANEAGASFVYHKLDALRSEEYGWVVHRVIKQLDGAEQRQGVYVISAANRPDLLDNALLRPRRFEKRYYVPLPSPDERGLILKAHARKMPVDASVDLLATAKSEACEHFSGADLDVLMRLANDIAYKEMKALKGIGADATQWTICAGHFEKG</sequence>
<dbReference type="Gene3D" id="3.40.50.300">
    <property type="entry name" value="P-loop containing nucleotide triphosphate hydrolases"/>
    <property type="match status" value="2"/>
</dbReference>
<dbReference type="GO" id="GO:0005524">
    <property type="term" value="F:ATP binding"/>
    <property type="evidence" value="ECO:0007669"/>
    <property type="project" value="InterPro"/>
</dbReference>